<dbReference type="EMBL" id="VSRR010000175">
    <property type="protein sequence ID" value="MPC11664.1"/>
    <property type="molecule type" value="Genomic_DNA"/>
</dbReference>
<reference evidence="1 2" key="1">
    <citation type="submission" date="2019-05" db="EMBL/GenBank/DDBJ databases">
        <title>Another draft genome of Portunus trituberculatus and its Hox gene families provides insights of decapod evolution.</title>
        <authorList>
            <person name="Jeong J.-H."/>
            <person name="Song I."/>
            <person name="Kim S."/>
            <person name="Choi T."/>
            <person name="Kim D."/>
            <person name="Ryu S."/>
            <person name="Kim W."/>
        </authorList>
    </citation>
    <scope>NUCLEOTIDE SEQUENCE [LARGE SCALE GENOMIC DNA]</scope>
    <source>
        <tissue evidence="1">Muscle</tissue>
    </source>
</reference>
<protein>
    <submittedName>
        <fullName evidence="1">Uncharacterized protein</fullName>
    </submittedName>
</protein>
<name>A0A5B7CSS0_PORTR</name>
<gene>
    <name evidence="1" type="ORF">E2C01_004335</name>
</gene>
<proteinExistence type="predicted"/>
<dbReference type="AlphaFoldDB" id="A0A5B7CSS0"/>
<dbReference type="Proteomes" id="UP000324222">
    <property type="component" value="Unassembled WGS sequence"/>
</dbReference>
<sequence length="63" mass="6989">MVQLTKTFELQPLSCRGILCLHSNPPLVLPTGFTVTLARGTYKVSILFGEILRLLCRESEANV</sequence>
<evidence type="ECO:0000313" key="2">
    <source>
        <dbReference type="Proteomes" id="UP000324222"/>
    </source>
</evidence>
<evidence type="ECO:0000313" key="1">
    <source>
        <dbReference type="EMBL" id="MPC11664.1"/>
    </source>
</evidence>
<comment type="caution">
    <text evidence="1">The sequence shown here is derived from an EMBL/GenBank/DDBJ whole genome shotgun (WGS) entry which is preliminary data.</text>
</comment>
<organism evidence="1 2">
    <name type="scientific">Portunus trituberculatus</name>
    <name type="common">Swimming crab</name>
    <name type="synonym">Neptunus trituberculatus</name>
    <dbReference type="NCBI Taxonomy" id="210409"/>
    <lineage>
        <taxon>Eukaryota</taxon>
        <taxon>Metazoa</taxon>
        <taxon>Ecdysozoa</taxon>
        <taxon>Arthropoda</taxon>
        <taxon>Crustacea</taxon>
        <taxon>Multicrustacea</taxon>
        <taxon>Malacostraca</taxon>
        <taxon>Eumalacostraca</taxon>
        <taxon>Eucarida</taxon>
        <taxon>Decapoda</taxon>
        <taxon>Pleocyemata</taxon>
        <taxon>Brachyura</taxon>
        <taxon>Eubrachyura</taxon>
        <taxon>Portunoidea</taxon>
        <taxon>Portunidae</taxon>
        <taxon>Portuninae</taxon>
        <taxon>Portunus</taxon>
    </lineage>
</organism>
<accession>A0A5B7CSS0</accession>
<keyword evidence="2" id="KW-1185">Reference proteome</keyword>